<dbReference type="Proteomes" id="UP000030151">
    <property type="component" value="Unassembled WGS sequence"/>
</dbReference>
<protein>
    <submittedName>
        <fullName evidence="1">Methyltransferase</fullName>
    </submittedName>
</protein>
<organism evidence="1 2">
    <name type="scientific">Metarhizium robertsii</name>
    <dbReference type="NCBI Taxonomy" id="568076"/>
    <lineage>
        <taxon>Eukaryota</taxon>
        <taxon>Fungi</taxon>
        <taxon>Dikarya</taxon>
        <taxon>Ascomycota</taxon>
        <taxon>Pezizomycotina</taxon>
        <taxon>Sordariomycetes</taxon>
        <taxon>Hypocreomycetidae</taxon>
        <taxon>Hypocreales</taxon>
        <taxon>Clavicipitaceae</taxon>
        <taxon>Metarhizium</taxon>
    </lineage>
</organism>
<dbReference type="Pfam" id="PF13489">
    <property type="entry name" value="Methyltransf_23"/>
    <property type="match status" value="1"/>
</dbReference>
<evidence type="ECO:0000313" key="1">
    <source>
        <dbReference type="EMBL" id="EXU98506.1"/>
    </source>
</evidence>
<dbReference type="HOGENOM" id="CLU_010595_9_3_1"/>
<dbReference type="OrthoDB" id="184880at2759"/>
<keyword evidence="1" id="KW-0808">Transferase</keyword>
<gene>
    <name evidence="1" type="ORF">X797_008454</name>
</gene>
<sequence length="273" mass="29902">MDNFMNMTKKAGHTAELQRLVDLHAVFLDAMDGKLVLAPINLQEPGKRILDSGTADGIWLRDVRSPLSVQHEYFGSDIEPELFPETPDGITYFKHSFKDPWPEHLLNSLDLVHIRGSLAGSAPGKPIEVVKNLISMVKPGGWVQLMEMNAFQPPKGTLGPAMTDFAKMTSEVWTAIGVGDFANEMKHILEEAGLKNVQERRVLCDIGKLAKPEMRARSANGITGPVAPLTAVARSVSTSFSAEQLDALPGRVKAELENEGARIEEIVVWGQLV</sequence>
<proteinExistence type="predicted"/>
<accession>A0A0A1UR84</accession>
<dbReference type="AlphaFoldDB" id="A0A0A1UR84"/>
<dbReference type="eggNOG" id="ENOG502SIG3">
    <property type="taxonomic scope" value="Eukaryota"/>
</dbReference>
<name>A0A0A1UR84_9HYPO</name>
<comment type="caution">
    <text evidence="1">The sequence shown here is derived from an EMBL/GenBank/DDBJ whole genome shotgun (WGS) entry which is preliminary data.</text>
</comment>
<dbReference type="GO" id="GO:0008168">
    <property type="term" value="F:methyltransferase activity"/>
    <property type="evidence" value="ECO:0007669"/>
    <property type="project" value="UniProtKB-KW"/>
</dbReference>
<dbReference type="EMBL" id="JELW01000026">
    <property type="protein sequence ID" value="EXU98506.1"/>
    <property type="molecule type" value="Genomic_DNA"/>
</dbReference>
<dbReference type="Gene3D" id="3.40.50.150">
    <property type="entry name" value="Vaccinia Virus protein VP39"/>
    <property type="match status" value="1"/>
</dbReference>
<reference evidence="1 2" key="1">
    <citation type="submission" date="2014-02" db="EMBL/GenBank/DDBJ databases">
        <title>The genome sequence of the entomopathogenic fungus Metarhizium robertsii ARSEF 2575.</title>
        <authorList>
            <person name="Giuliano Garisto Donzelli B."/>
            <person name="Roe B.A."/>
            <person name="Macmil S.L."/>
            <person name="Krasnoff S.B."/>
            <person name="Gibson D.M."/>
        </authorList>
    </citation>
    <scope>NUCLEOTIDE SEQUENCE [LARGE SCALE GENOMIC DNA]</scope>
    <source>
        <strain evidence="1 2">ARSEF 2575</strain>
    </source>
</reference>
<dbReference type="SUPFAM" id="SSF53335">
    <property type="entry name" value="S-adenosyl-L-methionine-dependent methyltransferases"/>
    <property type="match status" value="1"/>
</dbReference>
<dbReference type="GO" id="GO:0032259">
    <property type="term" value="P:methylation"/>
    <property type="evidence" value="ECO:0007669"/>
    <property type="project" value="UniProtKB-KW"/>
</dbReference>
<dbReference type="InterPro" id="IPR029063">
    <property type="entry name" value="SAM-dependent_MTases_sf"/>
</dbReference>
<keyword evidence="1" id="KW-0489">Methyltransferase</keyword>
<evidence type="ECO:0000313" key="2">
    <source>
        <dbReference type="Proteomes" id="UP000030151"/>
    </source>
</evidence>